<evidence type="ECO:0000313" key="3">
    <source>
        <dbReference type="EMBL" id="KAK7820612.1"/>
    </source>
</evidence>
<keyword evidence="1" id="KW-0611">Plant defense</keyword>
<dbReference type="PANTHER" id="PTHR36766:SF48">
    <property type="entry name" value="DISEASE RESISTANCE PROTEIN RGA3"/>
    <property type="match status" value="1"/>
</dbReference>
<dbReference type="InterPro" id="IPR032675">
    <property type="entry name" value="LRR_dom_sf"/>
</dbReference>
<dbReference type="AlphaFoldDB" id="A0AAW0J277"/>
<feature type="domain" description="Disease resistance protein At4g27190-like leucine-rich repeats" evidence="2">
    <location>
        <begin position="4"/>
        <end position="100"/>
    </location>
</feature>
<dbReference type="GO" id="GO:0006952">
    <property type="term" value="P:defense response"/>
    <property type="evidence" value="ECO:0007669"/>
    <property type="project" value="UniProtKB-KW"/>
</dbReference>
<dbReference type="Gene3D" id="3.80.10.10">
    <property type="entry name" value="Ribonuclease Inhibitor"/>
    <property type="match status" value="2"/>
</dbReference>
<organism evidence="3 4">
    <name type="scientific">Quercus suber</name>
    <name type="common">Cork oak</name>
    <dbReference type="NCBI Taxonomy" id="58331"/>
    <lineage>
        <taxon>Eukaryota</taxon>
        <taxon>Viridiplantae</taxon>
        <taxon>Streptophyta</taxon>
        <taxon>Embryophyta</taxon>
        <taxon>Tracheophyta</taxon>
        <taxon>Spermatophyta</taxon>
        <taxon>Magnoliopsida</taxon>
        <taxon>eudicotyledons</taxon>
        <taxon>Gunneridae</taxon>
        <taxon>Pentapetalae</taxon>
        <taxon>rosids</taxon>
        <taxon>fabids</taxon>
        <taxon>Fagales</taxon>
        <taxon>Fagaceae</taxon>
        <taxon>Quercus</taxon>
    </lineage>
</organism>
<name>A0AAW0J277_QUESU</name>
<evidence type="ECO:0000313" key="4">
    <source>
        <dbReference type="Proteomes" id="UP000237347"/>
    </source>
</evidence>
<dbReference type="SUPFAM" id="SSF52047">
    <property type="entry name" value="RNI-like"/>
    <property type="match status" value="1"/>
</dbReference>
<comment type="caution">
    <text evidence="3">The sequence shown here is derived from an EMBL/GenBank/DDBJ whole genome shotgun (WGS) entry which is preliminary data.</text>
</comment>
<evidence type="ECO:0000259" key="2">
    <source>
        <dbReference type="Pfam" id="PF23247"/>
    </source>
</evidence>
<sequence>MSTLSSLKQLGIGGGPKLKSLSLAVPHLTSLESLAISDCELFDSISDKGDDGTEWQNLKCLSSLYYNSVPNLKSIPSGLQHVTALRSLAIYDCPNFTIFPELASVVYLQISRCPNLTSIPDGISNLTSLEELYIYDCPNLKSLPDEMLSLKSLQKLTIESCPDLEKRCEKGIGEDWFKIAHSVPLGLPQAHWPSQPRPCYSQHNLWSRIGTDDANRFFDFGITGPPEFSLAINGLAIP</sequence>
<accession>A0AAW0J277</accession>
<dbReference type="PANTHER" id="PTHR36766">
    <property type="entry name" value="PLANT BROAD-SPECTRUM MILDEW RESISTANCE PROTEIN RPW8"/>
    <property type="match status" value="1"/>
</dbReference>
<dbReference type="Pfam" id="PF23247">
    <property type="entry name" value="LRR_RPS2"/>
    <property type="match status" value="1"/>
</dbReference>
<keyword evidence="4" id="KW-1185">Reference proteome</keyword>
<evidence type="ECO:0000256" key="1">
    <source>
        <dbReference type="ARBA" id="ARBA00022821"/>
    </source>
</evidence>
<reference evidence="3 4" key="1">
    <citation type="journal article" date="2018" name="Sci. Data">
        <title>The draft genome sequence of cork oak.</title>
        <authorList>
            <person name="Ramos A.M."/>
            <person name="Usie A."/>
            <person name="Barbosa P."/>
            <person name="Barros P.M."/>
            <person name="Capote T."/>
            <person name="Chaves I."/>
            <person name="Simoes F."/>
            <person name="Abreu I."/>
            <person name="Carrasquinho I."/>
            <person name="Faro C."/>
            <person name="Guimaraes J.B."/>
            <person name="Mendonca D."/>
            <person name="Nobrega F."/>
            <person name="Rodrigues L."/>
            <person name="Saibo N.J.M."/>
            <person name="Varela M.C."/>
            <person name="Egas C."/>
            <person name="Matos J."/>
            <person name="Miguel C.M."/>
            <person name="Oliveira M.M."/>
            <person name="Ricardo C.P."/>
            <person name="Goncalves S."/>
        </authorList>
    </citation>
    <scope>NUCLEOTIDE SEQUENCE [LARGE SCALE GENOMIC DNA]</scope>
    <source>
        <strain evidence="4">cv. HL8</strain>
    </source>
</reference>
<proteinExistence type="predicted"/>
<protein>
    <submittedName>
        <fullName evidence="3">Disease resistance protein rga4</fullName>
    </submittedName>
</protein>
<dbReference type="Proteomes" id="UP000237347">
    <property type="component" value="Unassembled WGS sequence"/>
</dbReference>
<dbReference type="InterPro" id="IPR057135">
    <property type="entry name" value="At4g27190-like_LRR"/>
</dbReference>
<gene>
    <name evidence="3" type="primary">RGA4_38</name>
    <name evidence="3" type="ORF">CFP56_038682</name>
</gene>
<dbReference type="EMBL" id="PKMF04000732">
    <property type="protein sequence ID" value="KAK7820612.1"/>
    <property type="molecule type" value="Genomic_DNA"/>
</dbReference>